<protein>
    <submittedName>
        <fullName evidence="1">Uncharacterized protein</fullName>
    </submittedName>
</protein>
<evidence type="ECO:0000313" key="2">
    <source>
        <dbReference type="Proteomes" id="UP001152320"/>
    </source>
</evidence>
<dbReference type="AlphaFoldDB" id="A0A9Q1CNB4"/>
<reference evidence="1" key="1">
    <citation type="submission" date="2021-10" db="EMBL/GenBank/DDBJ databases">
        <title>Tropical sea cucumber genome reveals ecological adaptation and Cuvierian tubules defense mechanism.</title>
        <authorList>
            <person name="Chen T."/>
        </authorList>
    </citation>
    <scope>NUCLEOTIDE SEQUENCE</scope>
    <source>
        <strain evidence="1">Nanhai2018</strain>
        <tissue evidence="1">Muscle</tissue>
    </source>
</reference>
<keyword evidence="2" id="KW-1185">Reference proteome</keyword>
<sequence>MQVVNLPQPLFLSCYKWWKVHQYNQKKAHHHKWEKFYLYRQKVYCYTCLKRRVSCNVVLRCRVTTMQLEPVHSC</sequence>
<name>A0A9Q1CNB4_HOLLE</name>
<proteinExistence type="predicted"/>
<organism evidence="1 2">
    <name type="scientific">Holothuria leucospilota</name>
    <name type="common">Black long sea cucumber</name>
    <name type="synonym">Mertensiothuria leucospilota</name>
    <dbReference type="NCBI Taxonomy" id="206669"/>
    <lineage>
        <taxon>Eukaryota</taxon>
        <taxon>Metazoa</taxon>
        <taxon>Echinodermata</taxon>
        <taxon>Eleutherozoa</taxon>
        <taxon>Echinozoa</taxon>
        <taxon>Holothuroidea</taxon>
        <taxon>Aspidochirotacea</taxon>
        <taxon>Aspidochirotida</taxon>
        <taxon>Holothuriidae</taxon>
        <taxon>Holothuria</taxon>
    </lineage>
</organism>
<accession>A0A9Q1CNB4</accession>
<comment type="caution">
    <text evidence="1">The sequence shown here is derived from an EMBL/GenBank/DDBJ whole genome shotgun (WGS) entry which is preliminary data.</text>
</comment>
<dbReference type="Proteomes" id="UP001152320">
    <property type="component" value="Chromosome 1"/>
</dbReference>
<gene>
    <name evidence="1" type="ORF">HOLleu_01359</name>
</gene>
<dbReference type="EMBL" id="JAIZAY010000001">
    <property type="protein sequence ID" value="KAJ8048872.1"/>
    <property type="molecule type" value="Genomic_DNA"/>
</dbReference>
<evidence type="ECO:0000313" key="1">
    <source>
        <dbReference type="EMBL" id="KAJ8048872.1"/>
    </source>
</evidence>